<feature type="domain" description="Apple" evidence="1">
    <location>
        <begin position="115"/>
        <end position="171"/>
    </location>
</feature>
<gene>
    <name evidence="2" type="ORF">PCOR1329_LOCUS79998</name>
</gene>
<dbReference type="InterPro" id="IPR003609">
    <property type="entry name" value="Pan_app"/>
</dbReference>
<keyword evidence="3" id="KW-1185">Reference proteome</keyword>
<dbReference type="EMBL" id="CAUYUJ010021290">
    <property type="protein sequence ID" value="CAK0903811.1"/>
    <property type="molecule type" value="Genomic_DNA"/>
</dbReference>
<dbReference type="SUPFAM" id="SSF57414">
    <property type="entry name" value="Hairpin loop containing domain-like"/>
    <property type="match status" value="1"/>
</dbReference>
<evidence type="ECO:0000313" key="3">
    <source>
        <dbReference type="Proteomes" id="UP001189429"/>
    </source>
</evidence>
<evidence type="ECO:0000313" key="2">
    <source>
        <dbReference type="EMBL" id="CAK0903811.1"/>
    </source>
</evidence>
<organism evidence="2 3">
    <name type="scientific">Prorocentrum cordatum</name>
    <dbReference type="NCBI Taxonomy" id="2364126"/>
    <lineage>
        <taxon>Eukaryota</taxon>
        <taxon>Sar</taxon>
        <taxon>Alveolata</taxon>
        <taxon>Dinophyceae</taxon>
        <taxon>Prorocentrales</taxon>
        <taxon>Prorocentraceae</taxon>
        <taxon>Prorocentrum</taxon>
    </lineage>
</organism>
<reference evidence="2" key="1">
    <citation type="submission" date="2023-10" db="EMBL/GenBank/DDBJ databases">
        <authorList>
            <person name="Chen Y."/>
            <person name="Shah S."/>
            <person name="Dougan E. K."/>
            <person name="Thang M."/>
            <person name="Chan C."/>
        </authorList>
    </citation>
    <scope>NUCLEOTIDE SEQUENCE [LARGE SCALE GENOMIC DNA]</scope>
</reference>
<protein>
    <recommendedName>
        <fullName evidence="1">Apple domain-containing protein</fullName>
    </recommendedName>
</protein>
<comment type="caution">
    <text evidence="2">The sequence shown here is derived from an EMBL/GenBank/DDBJ whole genome shotgun (WGS) entry which is preliminary data.</text>
</comment>
<evidence type="ECO:0000259" key="1">
    <source>
        <dbReference type="PROSITE" id="PS50948"/>
    </source>
</evidence>
<sequence>MSVRRFSSSGDADPECTAVVFGAVAGPYTHSDAQAAEFSCSVKALHCEMPQQLAGYVFDRARCGPAAASPQCEVQCAQGYAGSPVAHCLTGGGEFHLEGCALLSSAWDLHASGCCSAHGSLPAVATQRAVSLAQCQAACEAHGNCAAVTYHAAVSRCHLFPGLTGSQQAAA</sequence>
<dbReference type="Proteomes" id="UP001189429">
    <property type="component" value="Unassembled WGS sequence"/>
</dbReference>
<proteinExistence type="predicted"/>
<accession>A0ABN9XZS8</accession>
<dbReference type="PROSITE" id="PS50948">
    <property type="entry name" value="PAN"/>
    <property type="match status" value="1"/>
</dbReference>
<dbReference type="Gene3D" id="3.50.4.10">
    <property type="entry name" value="Hepatocyte Growth Factor"/>
    <property type="match status" value="1"/>
</dbReference>
<name>A0ABN9XZS8_9DINO</name>
<dbReference type="Pfam" id="PF00024">
    <property type="entry name" value="PAN_1"/>
    <property type="match status" value="1"/>
</dbReference>
<feature type="non-terminal residue" evidence="2">
    <location>
        <position position="171"/>
    </location>
</feature>